<evidence type="ECO:0000313" key="3">
    <source>
        <dbReference type="EMBL" id="MDT0321079.1"/>
    </source>
</evidence>
<keyword evidence="4" id="KW-1185">Reference proteome</keyword>
<dbReference type="EMBL" id="JAVREM010000034">
    <property type="protein sequence ID" value="MDT0321079.1"/>
    <property type="molecule type" value="Genomic_DNA"/>
</dbReference>
<dbReference type="RefSeq" id="WP_311601281.1">
    <property type="nucleotide sequence ID" value="NZ_JAVREM010000034.1"/>
</dbReference>
<evidence type="ECO:0000259" key="2">
    <source>
        <dbReference type="Pfam" id="PF00144"/>
    </source>
</evidence>
<dbReference type="SUPFAM" id="SSF56601">
    <property type="entry name" value="beta-lactamase/transpeptidase-like"/>
    <property type="match status" value="1"/>
</dbReference>
<protein>
    <submittedName>
        <fullName evidence="3">Serine hydrolase domain-containing protein</fullName>
        <ecNumber evidence="3">3.1.1.103</ecNumber>
    </submittedName>
</protein>
<evidence type="ECO:0000313" key="4">
    <source>
        <dbReference type="Proteomes" id="UP001183420"/>
    </source>
</evidence>
<dbReference type="Pfam" id="PF00144">
    <property type="entry name" value="Beta-lactamase"/>
    <property type="match status" value="1"/>
</dbReference>
<gene>
    <name evidence="3" type="ORF">RNC47_22350</name>
</gene>
<keyword evidence="1 3" id="KW-0378">Hydrolase</keyword>
<dbReference type="PANTHER" id="PTHR43283">
    <property type="entry name" value="BETA-LACTAMASE-RELATED"/>
    <property type="match status" value="1"/>
</dbReference>
<dbReference type="InterPro" id="IPR012338">
    <property type="entry name" value="Beta-lactam/transpept-like"/>
</dbReference>
<dbReference type="InterPro" id="IPR050789">
    <property type="entry name" value="Diverse_Enzym_Activities"/>
</dbReference>
<feature type="domain" description="Beta-lactamase-related" evidence="2">
    <location>
        <begin position="35"/>
        <end position="354"/>
    </location>
</feature>
<name>A0ABU2LU13_9ACTN</name>
<dbReference type="Proteomes" id="UP001183420">
    <property type="component" value="Unassembled WGS sequence"/>
</dbReference>
<evidence type="ECO:0000256" key="1">
    <source>
        <dbReference type="ARBA" id="ARBA00022801"/>
    </source>
</evidence>
<dbReference type="Gene3D" id="3.40.710.10">
    <property type="entry name" value="DD-peptidase/beta-lactamase superfamily"/>
    <property type="match status" value="1"/>
</dbReference>
<dbReference type="PANTHER" id="PTHR43283:SF11">
    <property type="entry name" value="BETA-LACTAMASE-RELATED DOMAIN-CONTAINING PROTEIN"/>
    <property type="match status" value="1"/>
</dbReference>
<dbReference type="GO" id="GO:0016787">
    <property type="term" value="F:hydrolase activity"/>
    <property type="evidence" value="ECO:0007669"/>
    <property type="project" value="UniProtKB-KW"/>
</dbReference>
<sequence length="366" mass="38530">MGRLRFGSPAEADLDAALVARIVPAAEAFLDGPDAAYPGFVLLAARHGVVVAHEARGFAVRHGGESVPMRRDTVFDLASLSKLYTAVVVVRLAERGLLDLDDPVGRWLPAFRGAEPTVRRLLTHTSGLPAWLDLEPYQDDAARLAAIAALDPVGRGGYRYSDLGLIVLGALAERVAGRGLDALVVELVTGPLGLADTRYNPPAAWRERIAATEYQPWTGRGMVRGSVHDENAYRMGGVAGHAGVFATAWDVAVLAQAVLDGGGYGGARLLGERWVREMLTDHNRGLGDGAARGLGWQLNQPGYMGRLASPTAFGHTGFTGTSVVADAATGLLLVLLTNRVHPARDRGRDGAYRLAPAAALAAAAGL</sequence>
<accession>A0ABU2LU13</accession>
<proteinExistence type="predicted"/>
<dbReference type="EC" id="3.1.1.103" evidence="3"/>
<dbReference type="InterPro" id="IPR001466">
    <property type="entry name" value="Beta-lactam-related"/>
</dbReference>
<comment type="caution">
    <text evidence="3">The sequence shown here is derived from an EMBL/GenBank/DDBJ whole genome shotgun (WGS) entry which is preliminary data.</text>
</comment>
<organism evidence="3 4">
    <name type="scientific">Streptomyces millisiae</name>
    <dbReference type="NCBI Taxonomy" id="3075542"/>
    <lineage>
        <taxon>Bacteria</taxon>
        <taxon>Bacillati</taxon>
        <taxon>Actinomycetota</taxon>
        <taxon>Actinomycetes</taxon>
        <taxon>Kitasatosporales</taxon>
        <taxon>Streptomycetaceae</taxon>
        <taxon>Streptomyces</taxon>
    </lineage>
</organism>
<reference evidence="4" key="1">
    <citation type="submission" date="2023-07" db="EMBL/GenBank/DDBJ databases">
        <title>30 novel species of actinomycetes from the DSMZ collection.</title>
        <authorList>
            <person name="Nouioui I."/>
        </authorList>
    </citation>
    <scope>NUCLEOTIDE SEQUENCE [LARGE SCALE GENOMIC DNA]</scope>
    <source>
        <strain evidence="4">DSM 44918</strain>
    </source>
</reference>